<accession>S9UW75</accession>
<feature type="transmembrane region" description="Helical" evidence="2">
    <location>
        <begin position="104"/>
        <end position="124"/>
    </location>
</feature>
<keyword evidence="2" id="KW-0472">Membrane</keyword>
<sequence length="186" mass="21295">MSHFQGSPEDAVQSTAKMTEMMKAQMDKSRKDTAGELGLTAEEVSRRRQEANRPREYVSGTTQKKFDVKSSARAQQIMQQGIDKTQREKRTGDFKKNMKLMRKFQFGMGLFIVCFAFVVGREILLPQYAAVQERNRVLQIRSERARARLEQLARERGLADGEALVVHGSVARVTRDGEDNKDRRIQ</sequence>
<evidence type="ECO:0000313" key="4">
    <source>
        <dbReference type="Proteomes" id="UP000015354"/>
    </source>
</evidence>
<dbReference type="EMBL" id="ATMH01001234">
    <property type="protein sequence ID" value="EPY35132.1"/>
    <property type="molecule type" value="Genomic_DNA"/>
</dbReference>
<feature type="compositionally biased region" description="Basic and acidic residues" evidence="1">
    <location>
        <begin position="25"/>
        <end position="34"/>
    </location>
</feature>
<name>S9UW75_9TRYP</name>
<reference evidence="3 4" key="1">
    <citation type="journal article" date="2013" name="PLoS ONE">
        <title>Predicting the Proteins of Angomonas deanei, Strigomonas culicis and Their Respective Endosymbionts Reveals New Aspects of the Trypanosomatidae Family.</title>
        <authorList>
            <person name="Motta M.C."/>
            <person name="Martins A.C."/>
            <person name="de Souza S.S."/>
            <person name="Catta-Preta C.M."/>
            <person name="Silva R."/>
            <person name="Klein C.C."/>
            <person name="de Almeida L.G."/>
            <person name="de Lima Cunha O."/>
            <person name="Ciapina L.P."/>
            <person name="Brocchi M."/>
            <person name="Colabardini A.C."/>
            <person name="de Araujo Lima B."/>
            <person name="Machado C.R."/>
            <person name="de Almeida Soares C.M."/>
            <person name="Probst C.M."/>
            <person name="de Menezes C.B."/>
            <person name="Thompson C.E."/>
            <person name="Bartholomeu D.C."/>
            <person name="Gradia D.F."/>
            <person name="Pavoni D.P."/>
            <person name="Grisard E.C."/>
            <person name="Fantinatti-Garboggini F."/>
            <person name="Marchini F.K."/>
            <person name="Rodrigues-Luiz G.F."/>
            <person name="Wagner G."/>
            <person name="Goldman G.H."/>
            <person name="Fietto J.L."/>
            <person name="Elias M.C."/>
            <person name="Goldman M.H."/>
            <person name="Sagot M.F."/>
            <person name="Pereira M."/>
            <person name="Stoco P.H."/>
            <person name="de Mendonca-Neto R.P."/>
            <person name="Teixeira S.M."/>
            <person name="Maciel T.E."/>
            <person name="de Oliveira Mendes T.A."/>
            <person name="Urmenyi T.P."/>
            <person name="de Souza W."/>
            <person name="Schenkman S."/>
            <person name="de Vasconcelos A.T."/>
        </authorList>
    </citation>
    <scope>NUCLEOTIDE SEQUENCE [LARGE SCALE GENOMIC DNA]</scope>
</reference>
<proteinExistence type="predicted"/>
<gene>
    <name evidence="3" type="ORF">STCU_01234</name>
</gene>
<keyword evidence="2" id="KW-0812">Transmembrane</keyword>
<evidence type="ECO:0000256" key="2">
    <source>
        <dbReference type="SAM" id="Phobius"/>
    </source>
</evidence>
<evidence type="ECO:0000256" key="1">
    <source>
        <dbReference type="SAM" id="MobiDB-lite"/>
    </source>
</evidence>
<dbReference type="Proteomes" id="UP000015354">
    <property type="component" value="Unassembled WGS sequence"/>
</dbReference>
<feature type="compositionally biased region" description="Basic and acidic residues" evidence="1">
    <location>
        <begin position="43"/>
        <end position="56"/>
    </location>
</feature>
<keyword evidence="2" id="KW-1133">Transmembrane helix</keyword>
<dbReference type="OrthoDB" id="264281at2759"/>
<organism evidence="3 4">
    <name type="scientific">Strigomonas culicis</name>
    <dbReference type="NCBI Taxonomy" id="28005"/>
    <lineage>
        <taxon>Eukaryota</taxon>
        <taxon>Discoba</taxon>
        <taxon>Euglenozoa</taxon>
        <taxon>Kinetoplastea</taxon>
        <taxon>Metakinetoplastina</taxon>
        <taxon>Trypanosomatida</taxon>
        <taxon>Trypanosomatidae</taxon>
        <taxon>Strigomonadinae</taxon>
        <taxon>Strigomonas</taxon>
    </lineage>
</organism>
<comment type="caution">
    <text evidence="3">The sequence shown here is derived from an EMBL/GenBank/DDBJ whole genome shotgun (WGS) entry which is preliminary data.</text>
</comment>
<keyword evidence="4" id="KW-1185">Reference proteome</keyword>
<feature type="region of interest" description="Disordered" evidence="1">
    <location>
        <begin position="1"/>
        <end position="65"/>
    </location>
</feature>
<evidence type="ECO:0000313" key="3">
    <source>
        <dbReference type="EMBL" id="EPY35132.1"/>
    </source>
</evidence>
<dbReference type="AlphaFoldDB" id="S9UW75"/>
<protein>
    <submittedName>
        <fullName evidence="3">Uncharacterized protein</fullName>
    </submittedName>
</protein>